<evidence type="ECO:0000256" key="1">
    <source>
        <dbReference type="ARBA" id="ARBA00004429"/>
    </source>
</evidence>
<evidence type="ECO:0000256" key="13">
    <source>
        <dbReference type="ARBA" id="ARBA00023268"/>
    </source>
</evidence>
<keyword evidence="11 19" id="KW-1133">Transmembrane helix</keyword>
<evidence type="ECO:0000256" key="12">
    <source>
        <dbReference type="ARBA" id="ARBA00023136"/>
    </source>
</evidence>
<dbReference type="InterPro" id="IPR050882">
    <property type="entry name" value="Prepilin_peptidase/N-MTase"/>
</dbReference>
<dbReference type="Gene3D" id="1.20.120.1220">
    <property type="match status" value="1"/>
</dbReference>
<evidence type="ECO:0000313" key="22">
    <source>
        <dbReference type="EMBL" id="RZU47440.1"/>
    </source>
</evidence>
<evidence type="ECO:0000256" key="14">
    <source>
        <dbReference type="ARBA" id="ARBA00050401"/>
    </source>
</evidence>
<protein>
    <recommendedName>
        <fullName evidence="16 18">Prepilin leader peptidase/N-methyltransferase</fullName>
        <ecNumber evidence="18">2.1.1.-</ecNumber>
        <ecNumber evidence="15 18">3.4.23.43</ecNumber>
    </recommendedName>
</protein>
<evidence type="ECO:0000256" key="17">
    <source>
        <dbReference type="RuleBase" id="RU003793"/>
    </source>
</evidence>
<keyword evidence="10 18" id="KW-0378">Hydrolase</keyword>
<dbReference type="GO" id="GO:0004190">
    <property type="term" value="F:aspartic-type endopeptidase activity"/>
    <property type="evidence" value="ECO:0007669"/>
    <property type="project" value="UniProtKB-EC"/>
</dbReference>
<gene>
    <name evidence="22" type="ORF">EV700_0402</name>
</gene>
<keyword evidence="23" id="KW-1185">Reference proteome</keyword>
<evidence type="ECO:0000256" key="3">
    <source>
        <dbReference type="ARBA" id="ARBA00022475"/>
    </source>
</evidence>
<dbReference type="GO" id="GO:0032259">
    <property type="term" value="P:methylation"/>
    <property type="evidence" value="ECO:0007669"/>
    <property type="project" value="UniProtKB-KW"/>
</dbReference>
<name>A0A4Q7ZA59_9GAMM</name>
<evidence type="ECO:0000256" key="7">
    <source>
        <dbReference type="ARBA" id="ARBA00022679"/>
    </source>
</evidence>
<keyword evidence="12 19" id="KW-0472">Membrane</keyword>
<comment type="similarity">
    <text evidence="2 17">Belongs to the peptidase A24 family.</text>
</comment>
<evidence type="ECO:0000256" key="2">
    <source>
        <dbReference type="ARBA" id="ARBA00005801"/>
    </source>
</evidence>
<dbReference type="PANTHER" id="PTHR30487:SF0">
    <property type="entry name" value="PREPILIN LEADER PEPTIDASE_N-METHYLTRANSFERASE-RELATED"/>
    <property type="match status" value="1"/>
</dbReference>
<evidence type="ECO:0000256" key="11">
    <source>
        <dbReference type="ARBA" id="ARBA00022989"/>
    </source>
</evidence>
<dbReference type="PRINTS" id="PR00864">
    <property type="entry name" value="PREPILNPTASE"/>
</dbReference>
<keyword evidence="13 18" id="KW-0511">Multifunctional enzyme</keyword>
<dbReference type="PANTHER" id="PTHR30487">
    <property type="entry name" value="TYPE 4 PREPILIN-LIKE PROTEINS LEADER PEPTIDE-PROCESSING ENZYME"/>
    <property type="match status" value="1"/>
</dbReference>
<dbReference type="AlphaFoldDB" id="A0A4Q7ZA59"/>
<comment type="function">
    <text evidence="18">Plays an essential role in type IV pili and type II pseudopili formation by proteolytically removing the leader sequence from substrate proteins and subsequently monomethylating the alpha-amino group of the newly exposed N-terminal phenylalanine.</text>
</comment>
<sequence length="284" mass="30809">MPELMAASPLLAGGLVFLLGLCIGSFLNVVIYRLPVMLDREWRRQACEVLELPTPETPRFNLMTPPSRCPKCGHAITAVENIPVISWLALRGRCRGCGTSISARYPLVELATALLSLLVFAVFGPTGKMLAALALTWCLVALTMIDFDTQLLPDVMTLPLLWAGLLVNYHGLIVNLDQAVLGAAFGYLSLWSVYWAFKLATGKEGMGYGDFKLLAALGAWLGPMQLPLIILMSSLVGSIIGGAYLAIRKQNLPFAFGPYLAIAGFIALLGGPEIITWYLGTWKH</sequence>
<feature type="domain" description="Prepilin peptidase A24 N-terminal" evidence="21">
    <location>
        <begin position="18"/>
        <end position="122"/>
    </location>
</feature>
<organism evidence="22 23">
    <name type="scientific">Fluviicoccus keumensis</name>
    <dbReference type="NCBI Taxonomy" id="1435465"/>
    <lineage>
        <taxon>Bacteria</taxon>
        <taxon>Pseudomonadati</taxon>
        <taxon>Pseudomonadota</taxon>
        <taxon>Gammaproteobacteria</taxon>
        <taxon>Moraxellales</taxon>
        <taxon>Moraxellaceae</taxon>
        <taxon>Fluviicoccus</taxon>
    </lineage>
</organism>
<dbReference type="GO" id="GO:0008168">
    <property type="term" value="F:methyltransferase activity"/>
    <property type="evidence" value="ECO:0007669"/>
    <property type="project" value="UniProtKB-KW"/>
</dbReference>
<evidence type="ECO:0000256" key="10">
    <source>
        <dbReference type="ARBA" id="ARBA00022801"/>
    </source>
</evidence>
<proteinExistence type="inferred from homology"/>
<evidence type="ECO:0000256" key="19">
    <source>
        <dbReference type="SAM" id="Phobius"/>
    </source>
</evidence>
<evidence type="ECO:0000256" key="18">
    <source>
        <dbReference type="RuleBase" id="RU003794"/>
    </source>
</evidence>
<evidence type="ECO:0000256" key="8">
    <source>
        <dbReference type="ARBA" id="ARBA00022691"/>
    </source>
</evidence>
<dbReference type="Proteomes" id="UP000292423">
    <property type="component" value="Unassembled WGS sequence"/>
</dbReference>
<dbReference type="Pfam" id="PF06750">
    <property type="entry name" value="A24_N_bact"/>
    <property type="match status" value="1"/>
</dbReference>
<dbReference type="GO" id="GO:0006465">
    <property type="term" value="P:signal peptide processing"/>
    <property type="evidence" value="ECO:0007669"/>
    <property type="project" value="TreeGrafter"/>
</dbReference>
<keyword evidence="9 18" id="KW-0812">Transmembrane</keyword>
<dbReference type="InterPro" id="IPR000045">
    <property type="entry name" value="Prepilin_IV_endopep_pep"/>
</dbReference>
<dbReference type="Pfam" id="PF01478">
    <property type="entry name" value="Peptidase_A24"/>
    <property type="match status" value="1"/>
</dbReference>
<keyword evidence="6 18" id="KW-0645">Protease</keyword>
<accession>A0A4Q7ZA59</accession>
<evidence type="ECO:0000259" key="21">
    <source>
        <dbReference type="Pfam" id="PF06750"/>
    </source>
</evidence>
<keyword evidence="4" id="KW-0997">Cell inner membrane</keyword>
<dbReference type="EMBL" id="SHKX01000010">
    <property type="protein sequence ID" value="RZU47440.1"/>
    <property type="molecule type" value="Genomic_DNA"/>
</dbReference>
<dbReference type="EC" id="2.1.1.-" evidence="18"/>
<dbReference type="InterPro" id="IPR010627">
    <property type="entry name" value="Prepilin_pept_A24_N"/>
</dbReference>
<evidence type="ECO:0000256" key="15">
    <source>
        <dbReference type="ARBA" id="ARBA00067082"/>
    </source>
</evidence>
<feature type="domain" description="Prepilin type IV endopeptidase peptidase" evidence="20">
    <location>
        <begin position="134"/>
        <end position="241"/>
    </location>
</feature>
<reference evidence="22 23" key="1">
    <citation type="submission" date="2019-02" db="EMBL/GenBank/DDBJ databases">
        <title>Genomic Encyclopedia of Type Strains, Phase IV (KMG-IV): sequencing the most valuable type-strain genomes for metagenomic binning, comparative biology and taxonomic classification.</title>
        <authorList>
            <person name="Goeker M."/>
        </authorList>
    </citation>
    <scope>NUCLEOTIDE SEQUENCE [LARGE SCALE GENOMIC DNA]</scope>
    <source>
        <strain evidence="22 23">DSM 105135</strain>
    </source>
</reference>
<feature type="transmembrane region" description="Helical" evidence="19">
    <location>
        <begin position="155"/>
        <end position="173"/>
    </location>
</feature>
<comment type="subcellular location">
    <subcellularLocation>
        <location evidence="1">Cell inner membrane</location>
        <topology evidence="1">Multi-pass membrane protein</topology>
    </subcellularLocation>
    <subcellularLocation>
        <location evidence="18">Cell membrane</location>
        <topology evidence="18">Multi-pass membrane protein</topology>
    </subcellularLocation>
</comment>
<evidence type="ECO:0000256" key="9">
    <source>
        <dbReference type="ARBA" id="ARBA00022692"/>
    </source>
</evidence>
<keyword evidence="8" id="KW-0949">S-adenosyl-L-methionine</keyword>
<dbReference type="EC" id="3.4.23.43" evidence="15 18"/>
<evidence type="ECO:0000256" key="4">
    <source>
        <dbReference type="ARBA" id="ARBA00022519"/>
    </source>
</evidence>
<keyword evidence="5 18" id="KW-0489">Methyltransferase</keyword>
<evidence type="ECO:0000256" key="6">
    <source>
        <dbReference type="ARBA" id="ARBA00022670"/>
    </source>
</evidence>
<evidence type="ECO:0000313" key="23">
    <source>
        <dbReference type="Proteomes" id="UP000292423"/>
    </source>
</evidence>
<keyword evidence="3" id="KW-1003">Cell membrane</keyword>
<dbReference type="FunFam" id="1.20.120.1220:FF:000001">
    <property type="entry name" value="Type 4 prepilin-like proteins leader peptide-processing enzyme"/>
    <property type="match status" value="1"/>
</dbReference>
<dbReference type="OrthoDB" id="9789291at2"/>
<feature type="transmembrane region" description="Helical" evidence="19">
    <location>
        <begin position="259"/>
        <end position="279"/>
    </location>
</feature>
<evidence type="ECO:0000259" key="20">
    <source>
        <dbReference type="Pfam" id="PF01478"/>
    </source>
</evidence>
<evidence type="ECO:0000256" key="5">
    <source>
        <dbReference type="ARBA" id="ARBA00022603"/>
    </source>
</evidence>
<feature type="transmembrane region" description="Helical" evidence="19">
    <location>
        <begin position="12"/>
        <end position="34"/>
    </location>
</feature>
<keyword evidence="7 18" id="KW-0808">Transferase</keyword>
<comment type="catalytic activity">
    <reaction evidence="14 18">
        <text>Typically cleaves a -Gly-|-Phe- bond to release an N-terminal, basic peptide of 5-8 residues from type IV prepilin, and then N-methylates the new N-terminal amino group, the methyl donor being S-adenosyl-L-methionine.</text>
        <dbReference type="EC" id="3.4.23.43"/>
    </reaction>
</comment>
<evidence type="ECO:0000256" key="16">
    <source>
        <dbReference type="ARBA" id="ARBA00071870"/>
    </source>
</evidence>
<feature type="transmembrane region" description="Helical" evidence="19">
    <location>
        <begin position="179"/>
        <end position="197"/>
    </location>
</feature>
<dbReference type="InterPro" id="IPR014032">
    <property type="entry name" value="Peptidase_A24A_bac"/>
</dbReference>
<dbReference type="RefSeq" id="WP_130410683.1">
    <property type="nucleotide sequence ID" value="NZ_SHKX01000010.1"/>
</dbReference>
<feature type="transmembrane region" description="Helical" evidence="19">
    <location>
        <begin position="228"/>
        <end position="247"/>
    </location>
</feature>
<comment type="caution">
    <text evidence="22">The sequence shown here is derived from an EMBL/GenBank/DDBJ whole genome shotgun (WGS) entry which is preliminary data.</text>
</comment>
<dbReference type="GO" id="GO:0005886">
    <property type="term" value="C:plasma membrane"/>
    <property type="evidence" value="ECO:0007669"/>
    <property type="project" value="UniProtKB-SubCell"/>
</dbReference>